<organism evidence="1 2">
    <name type="scientific">Paroceanicella profunda</name>
    <dbReference type="NCBI Taxonomy" id="2579971"/>
    <lineage>
        <taxon>Bacteria</taxon>
        <taxon>Pseudomonadati</taxon>
        <taxon>Pseudomonadota</taxon>
        <taxon>Alphaproteobacteria</taxon>
        <taxon>Rhodobacterales</taxon>
        <taxon>Paracoccaceae</taxon>
        <taxon>Paroceanicella</taxon>
    </lineage>
</organism>
<dbReference type="KEGG" id="ppru:FDP22_22770"/>
<keyword evidence="2" id="KW-1185">Reference proteome</keyword>
<dbReference type="AlphaFoldDB" id="A0A5B8G6I5"/>
<protein>
    <submittedName>
        <fullName evidence="1">Uncharacterized protein</fullName>
    </submittedName>
</protein>
<name>A0A5B8G6I5_9RHOB</name>
<evidence type="ECO:0000313" key="1">
    <source>
        <dbReference type="EMBL" id="QDL94703.1"/>
    </source>
</evidence>
<reference evidence="1 2" key="1">
    <citation type="submission" date="2019-06" db="EMBL/GenBank/DDBJ databases">
        <title>Genome sequence of Rhodobacteraceae bacterium D4M1.</title>
        <authorList>
            <person name="Cao J."/>
        </authorList>
    </citation>
    <scope>NUCLEOTIDE SEQUENCE [LARGE SCALE GENOMIC DNA]</scope>
    <source>
        <strain evidence="1 2">D4M1</strain>
        <plasmid evidence="2">pd4m1d</plasmid>
    </source>
</reference>
<gene>
    <name evidence="1" type="ORF">FDP22_22770</name>
</gene>
<proteinExistence type="predicted"/>
<dbReference type="Proteomes" id="UP000305888">
    <property type="component" value="Plasmid pD4M1D"/>
</dbReference>
<dbReference type="EMBL" id="CP040822">
    <property type="protein sequence ID" value="QDL94703.1"/>
    <property type="molecule type" value="Genomic_DNA"/>
</dbReference>
<accession>A0A5B8G6I5</accession>
<dbReference type="RefSeq" id="WP_138579298.1">
    <property type="nucleotide sequence ID" value="NZ_CP040822.1"/>
</dbReference>
<keyword evidence="1" id="KW-0614">Plasmid</keyword>
<sequence>MADKDTTETKVRPALSLARAEWWAETKEMPLEERQSVWQATRDERLVKARKMIRHLKKSGFDLTPALETA</sequence>
<evidence type="ECO:0000313" key="2">
    <source>
        <dbReference type="Proteomes" id="UP000305888"/>
    </source>
</evidence>
<geneLocation type="plasmid" evidence="2">
    <name>pd4m1d</name>
</geneLocation>